<gene>
    <name evidence="1" type="ORF">NE237_007468</name>
</gene>
<comment type="caution">
    <text evidence="1">The sequence shown here is derived from an EMBL/GenBank/DDBJ whole genome shotgun (WGS) entry which is preliminary data.</text>
</comment>
<accession>A0A9Q0QWI5</accession>
<evidence type="ECO:0000313" key="2">
    <source>
        <dbReference type="Proteomes" id="UP001141806"/>
    </source>
</evidence>
<dbReference type="AlphaFoldDB" id="A0A9Q0QWI5"/>
<protein>
    <submittedName>
        <fullName evidence="1">Uncharacterized protein</fullName>
    </submittedName>
</protein>
<proteinExistence type="predicted"/>
<name>A0A9Q0QWI5_9MAGN</name>
<dbReference type="Proteomes" id="UP001141806">
    <property type="component" value="Unassembled WGS sequence"/>
</dbReference>
<evidence type="ECO:0000313" key="1">
    <source>
        <dbReference type="EMBL" id="KAJ4974294.1"/>
    </source>
</evidence>
<keyword evidence="2" id="KW-1185">Reference proteome</keyword>
<dbReference type="EMBL" id="JAMYWD010000004">
    <property type="protein sequence ID" value="KAJ4974294.1"/>
    <property type="molecule type" value="Genomic_DNA"/>
</dbReference>
<organism evidence="1 2">
    <name type="scientific">Protea cynaroides</name>
    <dbReference type="NCBI Taxonomy" id="273540"/>
    <lineage>
        <taxon>Eukaryota</taxon>
        <taxon>Viridiplantae</taxon>
        <taxon>Streptophyta</taxon>
        <taxon>Embryophyta</taxon>
        <taxon>Tracheophyta</taxon>
        <taxon>Spermatophyta</taxon>
        <taxon>Magnoliopsida</taxon>
        <taxon>Proteales</taxon>
        <taxon>Proteaceae</taxon>
        <taxon>Protea</taxon>
    </lineage>
</organism>
<reference evidence="1" key="1">
    <citation type="journal article" date="2023" name="Plant J.">
        <title>The genome of the king protea, Protea cynaroides.</title>
        <authorList>
            <person name="Chang J."/>
            <person name="Duong T.A."/>
            <person name="Schoeman C."/>
            <person name="Ma X."/>
            <person name="Roodt D."/>
            <person name="Barker N."/>
            <person name="Li Z."/>
            <person name="Van de Peer Y."/>
            <person name="Mizrachi E."/>
        </authorList>
    </citation>
    <scope>NUCLEOTIDE SEQUENCE</scope>
    <source>
        <tissue evidence="1">Young leaves</tissue>
    </source>
</reference>
<sequence>MLIHQPLGLDSGPSQGKVAQTVLKGLIKGVKSGSPFPATQLRQRHRWAVVGYLLPRRVVLQAPLSSMPVVFHSETLKRSCEMLFRTLVILKIRSLPEVVA</sequence>